<reference evidence="2" key="2">
    <citation type="submission" date="2020-07" db="EMBL/GenBank/DDBJ databases">
        <authorList>
            <person name="Vera ALvarez R."/>
            <person name="Arias-Moreno D.M."/>
            <person name="Jimenez-Jacinto V."/>
            <person name="Jimenez-Bremont J.F."/>
            <person name="Swaminathan K."/>
            <person name="Moose S.P."/>
            <person name="Guerrero-Gonzalez M.L."/>
            <person name="Marino-Ramirez L."/>
            <person name="Landsman D."/>
            <person name="Rodriguez-Kessler M."/>
            <person name="Delgado-Sanchez P."/>
        </authorList>
    </citation>
    <scope>NUCLEOTIDE SEQUENCE</scope>
    <source>
        <tissue evidence="2">Cladode</tissue>
    </source>
</reference>
<evidence type="ECO:0000256" key="1">
    <source>
        <dbReference type="SAM" id="MobiDB-lite"/>
    </source>
</evidence>
<feature type="compositionally biased region" description="Polar residues" evidence="1">
    <location>
        <begin position="73"/>
        <end position="84"/>
    </location>
</feature>
<dbReference type="EMBL" id="GISG01174417">
    <property type="protein sequence ID" value="MBA4652366.1"/>
    <property type="molecule type" value="Transcribed_RNA"/>
</dbReference>
<accession>A0A7C9DYA5</accession>
<sequence>MRYLDRIGADTTVLTPCSNPTVDSMLQGQDLCRVNPSQANLGGEELLPRPITPGLNDGVQLLSLMPPKPGMPINQTQNSNFQHQSLNTSPNSSSSEGTNASMNEQFRLGPAIDTHVVPQNVNGPEEPMSYFNGESKRRRLG</sequence>
<organism evidence="2">
    <name type="scientific">Opuntia streptacantha</name>
    <name type="common">Prickly pear cactus</name>
    <name type="synonym">Opuntia cardona</name>
    <dbReference type="NCBI Taxonomy" id="393608"/>
    <lineage>
        <taxon>Eukaryota</taxon>
        <taxon>Viridiplantae</taxon>
        <taxon>Streptophyta</taxon>
        <taxon>Embryophyta</taxon>
        <taxon>Tracheophyta</taxon>
        <taxon>Spermatophyta</taxon>
        <taxon>Magnoliopsida</taxon>
        <taxon>eudicotyledons</taxon>
        <taxon>Gunneridae</taxon>
        <taxon>Pentapetalae</taxon>
        <taxon>Caryophyllales</taxon>
        <taxon>Cactineae</taxon>
        <taxon>Cactaceae</taxon>
        <taxon>Opuntioideae</taxon>
        <taxon>Opuntia</taxon>
    </lineage>
</organism>
<reference evidence="2" key="1">
    <citation type="journal article" date="2013" name="J. Plant Res.">
        <title>Effect of fungi and light on seed germination of three Opuntia species from semiarid lands of central Mexico.</title>
        <authorList>
            <person name="Delgado-Sanchez P."/>
            <person name="Jimenez-Bremont J.F."/>
            <person name="Guerrero-Gonzalez Mde L."/>
            <person name="Flores J."/>
        </authorList>
    </citation>
    <scope>NUCLEOTIDE SEQUENCE</scope>
    <source>
        <tissue evidence="2">Cladode</tissue>
    </source>
</reference>
<name>A0A7C9DYA5_OPUST</name>
<feature type="region of interest" description="Disordered" evidence="1">
    <location>
        <begin position="65"/>
        <end position="141"/>
    </location>
</feature>
<protein>
    <submittedName>
        <fullName evidence="2">Uncharacterized protein</fullName>
    </submittedName>
</protein>
<evidence type="ECO:0000313" key="2">
    <source>
        <dbReference type="EMBL" id="MBA4652366.1"/>
    </source>
</evidence>
<proteinExistence type="predicted"/>
<feature type="compositionally biased region" description="Low complexity" evidence="1">
    <location>
        <begin position="85"/>
        <end position="103"/>
    </location>
</feature>
<dbReference type="AlphaFoldDB" id="A0A7C9DYA5"/>